<name>A0A832EBQ2_9BACT</name>
<evidence type="ECO:0000256" key="1">
    <source>
        <dbReference type="SAM" id="MobiDB-lite"/>
    </source>
</evidence>
<feature type="compositionally biased region" description="Basic and acidic residues" evidence="1">
    <location>
        <begin position="1"/>
        <end position="25"/>
    </location>
</feature>
<feature type="region of interest" description="Disordered" evidence="1">
    <location>
        <begin position="1"/>
        <end position="31"/>
    </location>
</feature>
<dbReference type="AlphaFoldDB" id="A0A832EBQ2"/>
<dbReference type="EMBL" id="DSTK01000040">
    <property type="protein sequence ID" value="HFK98542.1"/>
    <property type="molecule type" value="Genomic_DNA"/>
</dbReference>
<gene>
    <name evidence="2" type="ORF">ENS06_14610</name>
</gene>
<evidence type="ECO:0000313" key="2">
    <source>
        <dbReference type="EMBL" id="HFK98542.1"/>
    </source>
</evidence>
<protein>
    <recommendedName>
        <fullName evidence="3">RING-type domain-containing protein</fullName>
    </recommendedName>
</protein>
<sequence>MASERDPHGEERASYKRKKAAEAPRRRSRRPDRYVCTVCGAEQPFCWTCPCGFMMCSDCMEENFWGMTCNGITWTCPDCGAIRGFGNQ</sequence>
<comment type="caution">
    <text evidence="2">The sequence shown here is derived from an EMBL/GenBank/DDBJ whole genome shotgun (WGS) entry which is preliminary data.</text>
</comment>
<organism evidence="2">
    <name type="scientific">Desulfacinum infernum</name>
    <dbReference type="NCBI Taxonomy" id="35837"/>
    <lineage>
        <taxon>Bacteria</taxon>
        <taxon>Pseudomonadati</taxon>
        <taxon>Thermodesulfobacteriota</taxon>
        <taxon>Syntrophobacteria</taxon>
        <taxon>Syntrophobacterales</taxon>
        <taxon>Syntrophobacteraceae</taxon>
        <taxon>Desulfacinum</taxon>
    </lineage>
</organism>
<reference evidence="2" key="1">
    <citation type="journal article" date="2020" name="mSystems">
        <title>Genome- and Community-Level Interaction Insights into Carbon Utilization and Element Cycling Functions of Hydrothermarchaeota in Hydrothermal Sediment.</title>
        <authorList>
            <person name="Zhou Z."/>
            <person name="Liu Y."/>
            <person name="Xu W."/>
            <person name="Pan J."/>
            <person name="Luo Z.H."/>
            <person name="Li M."/>
        </authorList>
    </citation>
    <scope>NUCLEOTIDE SEQUENCE [LARGE SCALE GENOMIC DNA]</scope>
    <source>
        <strain evidence="2">SpSt-456</strain>
    </source>
</reference>
<evidence type="ECO:0008006" key="3">
    <source>
        <dbReference type="Google" id="ProtNLM"/>
    </source>
</evidence>
<accession>A0A832EBQ2</accession>
<proteinExistence type="predicted"/>